<evidence type="ECO:0008006" key="3">
    <source>
        <dbReference type="Google" id="ProtNLM"/>
    </source>
</evidence>
<gene>
    <name evidence="1" type="ORF">FEAC_29800</name>
</gene>
<reference evidence="1 2" key="1">
    <citation type="submission" date="2015-01" db="EMBL/GenBank/DDBJ databases">
        <title>Draft genome of the acidophilic iron oxidizer Ferrimicrobium acidiphilum strain T23.</title>
        <authorList>
            <person name="Poehlein A."/>
            <person name="Eisen S."/>
            <person name="Schloemann M."/>
            <person name="Johnson B.D."/>
            <person name="Daniel R."/>
            <person name="Muehling M."/>
        </authorList>
    </citation>
    <scope>NUCLEOTIDE SEQUENCE [LARGE SCALE GENOMIC DNA]</scope>
    <source>
        <strain evidence="1 2">T23</strain>
    </source>
</reference>
<organism evidence="1 2">
    <name type="scientific">Ferrimicrobium acidiphilum DSM 19497</name>
    <dbReference type="NCBI Taxonomy" id="1121877"/>
    <lineage>
        <taxon>Bacteria</taxon>
        <taxon>Bacillati</taxon>
        <taxon>Actinomycetota</taxon>
        <taxon>Acidimicrobiia</taxon>
        <taxon>Acidimicrobiales</taxon>
        <taxon>Acidimicrobiaceae</taxon>
        <taxon>Ferrimicrobium</taxon>
    </lineage>
</organism>
<proteinExistence type="predicted"/>
<dbReference type="EMBL" id="JXUW01000051">
    <property type="protein sequence ID" value="KJE75283.1"/>
    <property type="molecule type" value="Genomic_DNA"/>
</dbReference>
<dbReference type="AlphaFoldDB" id="A0A0D8FPU1"/>
<evidence type="ECO:0000313" key="2">
    <source>
        <dbReference type="Proteomes" id="UP000032336"/>
    </source>
</evidence>
<sequence>MATVEEKIRKYVASSSDAAFLTSEFVRFGSRSTVARALRKLVEDETLYRAGYGVYTPSRAFADGPYAGYKIQKFDNSAVAEGFLVKMGVDPQPGVLVREYNEGRSTQVSPYAIIDVGKSRIRRRLFSGGVKYEKS</sequence>
<dbReference type="Proteomes" id="UP000032336">
    <property type="component" value="Unassembled WGS sequence"/>
</dbReference>
<dbReference type="OrthoDB" id="573467at2"/>
<dbReference type="STRING" id="1121877.FEAC_29800"/>
<keyword evidence="2" id="KW-1185">Reference proteome</keyword>
<dbReference type="RefSeq" id="WP_035392070.1">
    <property type="nucleotide sequence ID" value="NZ_JQKF01000071.1"/>
</dbReference>
<comment type="caution">
    <text evidence="1">The sequence shown here is derived from an EMBL/GenBank/DDBJ whole genome shotgun (WGS) entry which is preliminary data.</text>
</comment>
<evidence type="ECO:0000313" key="1">
    <source>
        <dbReference type="EMBL" id="KJE75283.1"/>
    </source>
</evidence>
<accession>A0A0D8FPU1</accession>
<dbReference type="PATRIC" id="fig|1121877.4.peg.3367"/>
<name>A0A0D8FPU1_9ACTN</name>
<protein>
    <recommendedName>
        <fullName evidence="3">S-adenosylhomocysteine hydrolase</fullName>
    </recommendedName>
</protein>
<dbReference type="GeneID" id="78374086"/>